<dbReference type="InParanoid" id="T1F6N1"/>
<name>T1F6N1_HELRO</name>
<keyword evidence="5" id="KW-1185">Reference proteome</keyword>
<sequence>MAAMQLALTNLKDRCNALERENKLLKRQLADKKTLDNFESFVYNNSNNVNDIDKKNTNNNRKNIGYLKNKSIINFTAHDLSDNPNQKTTFTNNNNNNQPVDPNVHSIVTNICEQLNIIGLQMESLLLDYNEINNKDELLMLSDTMEEHVIPRLCKINLKRHESDHNNNNNNVKDVDDEHGDEMKRENDEEEEEEDEDTLKIPTVDIRKLHRTLRLQNQLLKNIQTYIAVCNTIAADNKSSSSSSSTSTMLPTFEGWTVLNK</sequence>
<dbReference type="EMBL" id="AMQM01004498">
    <property type="status" value="NOT_ANNOTATED_CDS"/>
    <property type="molecule type" value="Genomic_DNA"/>
</dbReference>
<dbReference type="AlphaFoldDB" id="T1F6N1"/>
<reference evidence="3 5" key="2">
    <citation type="journal article" date="2013" name="Nature">
        <title>Insights into bilaterian evolution from three spiralian genomes.</title>
        <authorList>
            <person name="Simakov O."/>
            <person name="Marletaz F."/>
            <person name="Cho S.J."/>
            <person name="Edsinger-Gonzales E."/>
            <person name="Havlak P."/>
            <person name="Hellsten U."/>
            <person name="Kuo D.H."/>
            <person name="Larsson T."/>
            <person name="Lv J."/>
            <person name="Arendt D."/>
            <person name="Savage R."/>
            <person name="Osoegawa K."/>
            <person name="de Jong P."/>
            <person name="Grimwood J."/>
            <person name="Chapman J.A."/>
            <person name="Shapiro H."/>
            <person name="Aerts A."/>
            <person name="Otillar R.P."/>
            <person name="Terry A.Y."/>
            <person name="Boore J.L."/>
            <person name="Grigoriev I.V."/>
            <person name="Lindberg D.R."/>
            <person name="Seaver E.C."/>
            <person name="Weisblat D.A."/>
            <person name="Putnam N.H."/>
            <person name="Rokhsar D.S."/>
        </authorList>
    </citation>
    <scope>NUCLEOTIDE SEQUENCE</scope>
</reference>
<gene>
    <name evidence="4" type="primary">20204480</name>
    <name evidence="3" type="ORF">HELRODRAFT_173288</name>
</gene>
<organism evidence="4 5">
    <name type="scientific">Helobdella robusta</name>
    <name type="common">Californian leech</name>
    <dbReference type="NCBI Taxonomy" id="6412"/>
    <lineage>
        <taxon>Eukaryota</taxon>
        <taxon>Metazoa</taxon>
        <taxon>Spiralia</taxon>
        <taxon>Lophotrochozoa</taxon>
        <taxon>Annelida</taxon>
        <taxon>Clitellata</taxon>
        <taxon>Hirudinea</taxon>
        <taxon>Rhynchobdellida</taxon>
        <taxon>Glossiphoniidae</taxon>
        <taxon>Helobdella</taxon>
    </lineage>
</organism>
<dbReference type="KEGG" id="hro:HELRODRAFT_173288"/>
<accession>T1F6N1</accession>
<dbReference type="RefSeq" id="XP_009018141.1">
    <property type="nucleotide sequence ID" value="XM_009019893.1"/>
</dbReference>
<dbReference type="Proteomes" id="UP000015101">
    <property type="component" value="Unassembled WGS sequence"/>
</dbReference>
<evidence type="ECO:0000313" key="5">
    <source>
        <dbReference type="Proteomes" id="UP000015101"/>
    </source>
</evidence>
<protein>
    <submittedName>
        <fullName evidence="3 4">Uncharacterized protein</fullName>
    </submittedName>
</protein>
<feature type="compositionally biased region" description="Basic and acidic residues" evidence="2">
    <location>
        <begin position="173"/>
        <end position="187"/>
    </location>
</feature>
<dbReference type="HOGENOM" id="CLU_1066640_0_0_1"/>
<evidence type="ECO:0000256" key="1">
    <source>
        <dbReference type="SAM" id="Coils"/>
    </source>
</evidence>
<keyword evidence="1" id="KW-0175">Coiled coil</keyword>
<evidence type="ECO:0000256" key="2">
    <source>
        <dbReference type="SAM" id="MobiDB-lite"/>
    </source>
</evidence>
<dbReference type="CTD" id="20204480"/>
<feature type="compositionally biased region" description="Acidic residues" evidence="2">
    <location>
        <begin position="188"/>
        <end position="197"/>
    </location>
</feature>
<evidence type="ECO:0000313" key="4">
    <source>
        <dbReference type="EnsemblMetazoa" id="HelroP173288"/>
    </source>
</evidence>
<feature type="region of interest" description="Disordered" evidence="2">
    <location>
        <begin position="162"/>
        <end position="198"/>
    </location>
</feature>
<reference evidence="4" key="3">
    <citation type="submission" date="2015-06" db="UniProtKB">
        <authorList>
            <consortium name="EnsemblMetazoa"/>
        </authorList>
    </citation>
    <scope>IDENTIFICATION</scope>
</reference>
<evidence type="ECO:0000313" key="3">
    <source>
        <dbReference type="EMBL" id="ESO03584.1"/>
    </source>
</evidence>
<proteinExistence type="predicted"/>
<dbReference type="EMBL" id="KB096590">
    <property type="protein sequence ID" value="ESO03584.1"/>
    <property type="molecule type" value="Genomic_DNA"/>
</dbReference>
<reference evidence="5" key="1">
    <citation type="submission" date="2012-12" db="EMBL/GenBank/DDBJ databases">
        <authorList>
            <person name="Hellsten U."/>
            <person name="Grimwood J."/>
            <person name="Chapman J.A."/>
            <person name="Shapiro H."/>
            <person name="Aerts A."/>
            <person name="Otillar R.P."/>
            <person name="Terry A.Y."/>
            <person name="Boore J.L."/>
            <person name="Simakov O."/>
            <person name="Marletaz F."/>
            <person name="Cho S.-J."/>
            <person name="Edsinger-Gonzales E."/>
            <person name="Havlak P."/>
            <person name="Kuo D.-H."/>
            <person name="Larsson T."/>
            <person name="Lv J."/>
            <person name="Arendt D."/>
            <person name="Savage R."/>
            <person name="Osoegawa K."/>
            <person name="de Jong P."/>
            <person name="Lindberg D.R."/>
            <person name="Seaver E.C."/>
            <person name="Weisblat D.A."/>
            <person name="Putnam N.H."/>
            <person name="Grigoriev I.V."/>
            <person name="Rokhsar D.S."/>
        </authorList>
    </citation>
    <scope>NUCLEOTIDE SEQUENCE</scope>
</reference>
<feature type="coiled-coil region" evidence="1">
    <location>
        <begin position="1"/>
        <end position="35"/>
    </location>
</feature>
<dbReference type="GeneID" id="20204480"/>
<dbReference type="EnsemblMetazoa" id="HelroT173288">
    <property type="protein sequence ID" value="HelroP173288"/>
    <property type="gene ID" value="HelroG173288"/>
</dbReference>